<keyword evidence="2" id="KW-0677">Repeat</keyword>
<reference evidence="7" key="1">
    <citation type="submission" date="2022-11" db="UniProtKB">
        <authorList>
            <consortium name="WormBaseParasite"/>
        </authorList>
    </citation>
    <scope>IDENTIFICATION</scope>
</reference>
<dbReference type="GO" id="GO:0043235">
    <property type="term" value="C:receptor complex"/>
    <property type="evidence" value="ECO:0007669"/>
    <property type="project" value="TreeGrafter"/>
</dbReference>
<evidence type="ECO:0000256" key="1">
    <source>
        <dbReference type="ARBA" id="ARBA00022536"/>
    </source>
</evidence>
<dbReference type="WBParaSite" id="ACRNAN_scaffold13586.g20526.t1">
    <property type="protein sequence ID" value="ACRNAN_scaffold13586.g20526.t1"/>
    <property type="gene ID" value="ACRNAN_scaffold13586.g20526"/>
</dbReference>
<keyword evidence="1" id="KW-0245">EGF-like domain</keyword>
<dbReference type="InterPro" id="IPR011042">
    <property type="entry name" value="6-blade_b-propeller_TolB-like"/>
</dbReference>
<dbReference type="InterPro" id="IPR051221">
    <property type="entry name" value="LDLR-related"/>
</dbReference>
<dbReference type="GO" id="GO:0005509">
    <property type="term" value="F:calcium ion binding"/>
    <property type="evidence" value="ECO:0007669"/>
    <property type="project" value="InterPro"/>
</dbReference>
<evidence type="ECO:0000256" key="2">
    <source>
        <dbReference type="ARBA" id="ARBA00022737"/>
    </source>
</evidence>
<dbReference type="PROSITE" id="PS51120">
    <property type="entry name" value="LDLRB"/>
    <property type="match status" value="1"/>
</dbReference>
<dbReference type="InterPro" id="IPR000033">
    <property type="entry name" value="LDLR_classB_rpt"/>
</dbReference>
<evidence type="ECO:0000256" key="3">
    <source>
        <dbReference type="ARBA" id="ARBA00023157"/>
    </source>
</evidence>
<dbReference type="Pfam" id="PF07645">
    <property type="entry name" value="EGF_CA"/>
    <property type="match status" value="1"/>
</dbReference>
<name>A0A914CST7_9BILA</name>
<dbReference type="InterPro" id="IPR049883">
    <property type="entry name" value="NOTCH1_EGF-like"/>
</dbReference>
<dbReference type="GO" id="GO:0005886">
    <property type="term" value="C:plasma membrane"/>
    <property type="evidence" value="ECO:0007669"/>
    <property type="project" value="TreeGrafter"/>
</dbReference>
<keyword evidence="3" id="KW-1015">Disulfide bond</keyword>
<dbReference type="Gene3D" id="2.120.10.30">
    <property type="entry name" value="TolB, C-terminal domain"/>
    <property type="match status" value="1"/>
</dbReference>
<dbReference type="Gene3D" id="2.10.25.10">
    <property type="entry name" value="Laminin"/>
    <property type="match status" value="2"/>
</dbReference>
<feature type="repeat" description="LDL-receptor class B" evidence="4">
    <location>
        <begin position="247"/>
        <end position="289"/>
    </location>
</feature>
<dbReference type="SUPFAM" id="SSF57196">
    <property type="entry name" value="EGF/Laminin"/>
    <property type="match status" value="1"/>
</dbReference>
<accession>A0A914CST7</accession>
<evidence type="ECO:0000313" key="7">
    <source>
        <dbReference type="WBParaSite" id="ACRNAN_scaffold13586.g20526.t1"/>
    </source>
</evidence>
<keyword evidence="6" id="KW-1185">Reference proteome</keyword>
<dbReference type="FunFam" id="2.10.25.10:FF:000119">
    <property type="entry name" value="vitamin K-dependent protein S"/>
    <property type="match status" value="1"/>
</dbReference>
<dbReference type="InterPro" id="IPR001881">
    <property type="entry name" value="EGF-like_Ca-bd_dom"/>
</dbReference>
<dbReference type="SMART" id="SM00179">
    <property type="entry name" value="EGF_CA"/>
    <property type="match status" value="1"/>
</dbReference>
<dbReference type="PANTHER" id="PTHR22722">
    <property type="entry name" value="LOW-DENSITY LIPOPROTEIN RECEPTOR-RELATED PROTEIN 2-RELATED"/>
    <property type="match status" value="1"/>
</dbReference>
<feature type="domain" description="EGF-like calcium-binding" evidence="5">
    <location>
        <begin position="159"/>
        <end position="200"/>
    </location>
</feature>
<evidence type="ECO:0000313" key="6">
    <source>
        <dbReference type="Proteomes" id="UP000887540"/>
    </source>
</evidence>
<dbReference type="SMART" id="SM00135">
    <property type="entry name" value="LY"/>
    <property type="match status" value="1"/>
</dbReference>
<evidence type="ECO:0000259" key="5">
    <source>
        <dbReference type="SMART" id="SM00179"/>
    </source>
</evidence>
<dbReference type="SUPFAM" id="SSF63825">
    <property type="entry name" value="YWTD domain"/>
    <property type="match status" value="1"/>
</dbReference>
<protein>
    <submittedName>
        <fullName evidence="7">EGF-like calcium-binding domain-containing protein</fullName>
    </submittedName>
</protein>
<proteinExistence type="predicted"/>
<dbReference type="PROSITE" id="PS01187">
    <property type="entry name" value="EGF_CA"/>
    <property type="match status" value="1"/>
</dbReference>
<dbReference type="AlphaFoldDB" id="A0A914CST7"/>
<evidence type="ECO:0000256" key="4">
    <source>
        <dbReference type="PROSITE-ProRule" id="PRU00461"/>
    </source>
</evidence>
<dbReference type="Proteomes" id="UP000887540">
    <property type="component" value="Unplaced"/>
</dbReference>
<dbReference type="InterPro" id="IPR018097">
    <property type="entry name" value="EGF_Ca-bd_CS"/>
</dbReference>
<organism evidence="6 7">
    <name type="scientific">Acrobeloides nanus</name>
    <dbReference type="NCBI Taxonomy" id="290746"/>
    <lineage>
        <taxon>Eukaryota</taxon>
        <taxon>Metazoa</taxon>
        <taxon>Ecdysozoa</taxon>
        <taxon>Nematoda</taxon>
        <taxon>Chromadorea</taxon>
        <taxon>Rhabditida</taxon>
        <taxon>Tylenchina</taxon>
        <taxon>Cephalobomorpha</taxon>
        <taxon>Cephaloboidea</taxon>
        <taxon>Cephalobidae</taxon>
        <taxon>Acrobeloides</taxon>
    </lineage>
</organism>
<sequence>MCISNVLVNLQTLFNFLCSDDFRITAIQERPCLTMIDENSELSYCLKNVTTEFELEFSNSTAIVWKHESVTCSYVRRQLQCYTEYNFMKSCQRAVQLEYRLLSFFLANISKTACPLPTYESLVEAFRLLERDKGGCDVNGNCHCVDGYRFQNTTRKCVDINECDEGTHLCSQTCRNSEGSYDCTCDEKFYRLAANNRSCERLDEIPIWLYFAHGQSIWNISEDGKNFQLARMGLQKTAMLDVDVKEQRLYYADIGGNVIERKNIDGTFPQPVQTYDVDGVEGIAVDWIA</sequence>